<evidence type="ECO:0000256" key="5">
    <source>
        <dbReference type="ARBA" id="ARBA00022679"/>
    </source>
</evidence>
<dbReference type="FunFam" id="3.40.50.1220:FF:000038">
    <property type="entry name" value="NAD-dependent protein deacetylase sirtuin-6 isoform X2"/>
    <property type="match status" value="1"/>
</dbReference>
<dbReference type="EMBL" id="KQ965754">
    <property type="protein sequence ID" value="KXS16273.1"/>
    <property type="molecule type" value="Genomic_DNA"/>
</dbReference>
<feature type="binding site" evidence="12">
    <location>
        <position position="191"/>
    </location>
    <ligand>
        <name>Zn(2+)</name>
        <dbReference type="ChEBI" id="CHEBI:29105"/>
    </ligand>
</feature>
<gene>
    <name evidence="15" type="ORF">M427DRAFT_31432</name>
</gene>
<protein>
    <recommendedName>
        <fullName evidence="3">protein acetyllysine N-acetyltransferase</fullName>
        <ecNumber evidence="3">2.3.1.286</ecNumber>
    </recommendedName>
    <alternativeName>
        <fullName evidence="11">Regulatory protein SIR2 homolog 7</fullName>
    </alternativeName>
    <alternativeName>
        <fullName evidence="10">SIR2-like protein 7</fullName>
    </alternativeName>
</protein>
<comment type="similarity">
    <text evidence="2">Belongs to the sirtuin family. Class I subfamily.</text>
</comment>
<dbReference type="Gene3D" id="3.40.50.1220">
    <property type="entry name" value="TPP-binding domain"/>
    <property type="match status" value="1"/>
</dbReference>
<evidence type="ECO:0000256" key="9">
    <source>
        <dbReference type="ARBA" id="ARBA00038170"/>
    </source>
</evidence>
<comment type="cofactor">
    <cofactor evidence="1">
        <name>Zn(2+)</name>
        <dbReference type="ChEBI" id="CHEBI:29105"/>
    </cofactor>
</comment>
<feature type="domain" description="Deacetylase sirtuin-type" evidence="14">
    <location>
        <begin position="77"/>
        <end position="318"/>
    </location>
</feature>
<feature type="binding site" evidence="12">
    <location>
        <position position="223"/>
    </location>
    <ligand>
        <name>Zn(2+)</name>
        <dbReference type="ChEBI" id="CHEBI:29105"/>
    </ligand>
</feature>
<evidence type="ECO:0000313" key="15">
    <source>
        <dbReference type="EMBL" id="KXS16273.1"/>
    </source>
</evidence>
<dbReference type="Pfam" id="PF02146">
    <property type="entry name" value="SIR2"/>
    <property type="match status" value="1"/>
</dbReference>
<evidence type="ECO:0000256" key="10">
    <source>
        <dbReference type="ARBA" id="ARBA00041832"/>
    </source>
</evidence>
<keyword evidence="7 12" id="KW-0862">Zinc</keyword>
<dbReference type="PROSITE" id="PS50305">
    <property type="entry name" value="SIRTUIN"/>
    <property type="match status" value="1"/>
</dbReference>
<keyword evidence="5" id="KW-0808">Transferase</keyword>
<organism evidence="15 16">
    <name type="scientific">Gonapodya prolifera (strain JEL478)</name>
    <name type="common">Monoblepharis prolifera</name>
    <dbReference type="NCBI Taxonomy" id="1344416"/>
    <lineage>
        <taxon>Eukaryota</taxon>
        <taxon>Fungi</taxon>
        <taxon>Fungi incertae sedis</taxon>
        <taxon>Chytridiomycota</taxon>
        <taxon>Chytridiomycota incertae sedis</taxon>
        <taxon>Monoblepharidomycetes</taxon>
        <taxon>Monoblepharidales</taxon>
        <taxon>Gonapodyaceae</taxon>
        <taxon>Gonapodya</taxon>
    </lineage>
</organism>
<dbReference type="PANTHER" id="PTHR11085">
    <property type="entry name" value="NAD-DEPENDENT PROTEIN DEACYLASE SIRTUIN-5, MITOCHONDRIAL-RELATED"/>
    <property type="match status" value="1"/>
</dbReference>
<evidence type="ECO:0000256" key="13">
    <source>
        <dbReference type="SAM" id="MobiDB-lite"/>
    </source>
</evidence>
<feature type="compositionally biased region" description="Low complexity" evidence="13">
    <location>
        <begin position="53"/>
        <end position="62"/>
    </location>
</feature>
<evidence type="ECO:0000256" key="7">
    <source>
        <dbReference type="ARBA" id="ARBA00022833"/>
    </source>
</evidence>
<feature type="region of interest" description="Disordered" evidence="13">
    <location>
        <begin position="30"/>
        <end position="77"/>
    </location>
</feature>
<dbReference type="GO" id="GO:0046872">
    <property type="term" value="F:metal ion binding"/>
    <property type="evidence" value="ECO:0007669"/>
    <property type="project" value="UniProtKB-KW"/>
</dbReference>
<dbReference type="AlphaFoldDB" id="A0A139AIL2"/>
<dbReference type="InterPro" id="IPR003000">
    <property type="entry name" value="Sirtuin"/>
</dbReference>
<dbReference type="OMA" id="HRHTTGR"/>
<dbReference type="PANTHER" id="PTHR11085:SF1">
    <property type="entry name" value="NAD-DEPENDENT PROTEIN DEACETYLASE SIRTUIN-7"/>
    <property type="match status" value="1"/>
</dbReference>
<evidence type="ECO:0000256" key="2">
    <source>
        <dbReference type="ARBA" id="ARBA00006924"/>
    </source>
</evidence>
<keyword evidence="8" id="KW-0520">NAD</keyword>
<comment type="similarity">
    <text evidence="9">Belongs to the sirtuin family. Class IV subfamily.</text>
</comment>
<evidence type="ECO:0000256" key="4">
    <source>
        <dbReference type="ARBA" id="ARBA00022553"/>
    </source>
</evidence>
<proteinExistence type="inferred from homology"/>
<dbReference type="InterPro" id="IPR050134">
    <property type="entry name" value="NAD-dep_sirtuin_deacylases"/>
</dbReference>
<keyword evidence="16" id="KW-1185">Reference proteome</keyword>
<dbReference type="GO" id="GO:0070403">
    <property type="term" value="F:NAD+ binding"/>
    <property type="evidence" value="ECO:0007669"/>
    <property type="project" value="InterPro"/>
</dbReference>
<evidence type="ECO:0000256" key="12">
    <source>
        <dbReference type="PROSITE-ProRule" id="PRU00236"/>
    </source>
</evidence>
<feature type="binding site" evidence="12">
    <location>
        <position position="194"/>
    </location>
    <ligand>
        <name>Zn(2+)</name>
        <dbReference type="ChEBI" id="CHEBI:29105"/>
    </ligand>
</feature>
<name>A0A139AIL2_GONPJ</name>
<evidence type="ECO:0000256" key="6">
    <source>
        <dbReference type="ARBA" id="ARBA00022723"/>
    </source>
</evidence>
<dbReference type="EC" id="2.3.1.286" evidence="3"/>
<dbReference type="OrthoDB" id="424302at2759"/>
<dbReference type="GO" id="GO:0017136">
    <property type="term" value="F:histone deacetylase activity, NAD-dependent"/>
    <property type="evidence" value="ECO:0007669"/>
    <property type="project" value="TreeGrafter"/>
</dbReference>
<sequence>MDRKLETDSSKPQSIVQEALSRVSALLSALSTASTSTASNPQPEGPPPPPRGSSSLFSAGSSDKGAPLDPTEFFDPEPQLRAKVRQLAELVRKADKVVVFTGAGISTAAGIPDFRGPKGVWTFEARNEKPPPMPSILSVKPTPTHMALVAMLKHGKLDYVVSQNVDGLHLRSGIPRDQLAELHGNLNVDRCEGCGEEFYRSAGKVDWGEAARKAYRAEMCPACGGRIRDSIVHFGDALPRRAFVSSIHRSQNCDLGLVLGTSLTVSPACDVPEHVLRRRKPLVIVNLQPTSLDDEATVRIWARTDRVMEMLCAELGWDVPPTADLDEQLTRSFGRYTLDS</sequence>
<dbReference type="Proteomes" id="UP000070544">
    <property type="component" value="Unassembled WGS sequence"/>
</dbReference>
<evidence type="ECO:0000313" key="16">
    <source>
        <dbReference type="Proteomes" id="UP000070544"/>
    </source>
</evidence>
<dbReference type="STRING" id="1344416.A0A139AIL2"/>
<dbReference type="InterPro" id="IPR029035">
    <property type="entry name" value="DHS-like_NAD/FAD-binding_dom"/>
</dbReference>
<reference evidence="15 16" key="1">
    <citation type="journal article" date="2015" name="Genome Biol. Evol.">
        <title>Phylogenomic analyses indicate that early fungi evolved digesting cell walls of algal ancestors of land plants.</title>
        <authorList>
            <person name="Chang Y."/>
            <person name="Wang S."/>
            <person name="Sekimoto S."/>
            <person name="Aerts A.L."/>
            <person name="Choi C."/>
            <person name="Clum A."/>
            <person name="LaButti K.M."/>
            <person name="Lindquist E.A."/>
            <person name="Yee Ngan C."/>
            <person name="Ohm R.A."/>
            <person name="Salamov A.A."/>
            <person name="Grigoriev I.V."/>
            <person name="Spatafora J.W."/>
            <person name="Berbee M.L."/>
        </authorList>
    </citation>
    <scope>NUCLEOTIDE SEQUENCE [LARGE SCALE GENOMIC DNA]</scope>
    <source>
        <strain evidence="15 16">JEL478</strain>
    </source>
</reference>
<feature type="active site" description="Proton acceptor" evidence="12">
    <location>
        <position position="183"/>
    </location>
</feature>
<dbReference type="Gene3D" id="2.20.28.200">
    <property type="match status" value="1"/>
</dbReference>
<accession>A0A139AIL2</accession>
<evidence type="ECO:0000259" key="14">
    <source>
        <dbReference type="PROSITE" id="PS50305"/>
    </source>
</evidence>
<evidence type="ECO:0000256" key="11">
    <source>
        <dbReference type="ARBA" id="ARBA00043038"/>
    </source>
</evidence>
<dbReference type="SUPFAM" id="SSF52467">
    <property type="entry name" value="DHS-like NAD/FAD-binding domain"/>
    <property type="match status" value="1"/>
</dbReference>
<keyword evidence="4" id="KW-0597">Phosphoprotein</keyword>
<evidence type="ECO:0000256" key="1">
    <source>
        <dbReference type="ARBA" id="ARBA00001947"/>
    </source>
</evidence>
<dbReference type="GO" id="GO:0005634">
    <property type="term" value="C:nucleus"/>
    <property type="evidence" value="ECO:0007669"/>
    <property type="project" value="TreeGrafter"/>
</dbReference>
<evidence type="ECO:0000256" key="3">
    <source>
        <dbReference type="ARBA" id="ARBA00012928"/>
    </source>
</evidence>
<keyword evidence="6 12" id="KW-0479">Metal-binding</keyword>
<evidence type="ECO:0000256" key="8">
    <source>
        <dbReference type="ARBA" id="ARBA00023027"/>
    </source>
</evidence>
<feature type="binding site" evidence="12">
    <location>
        <position position="220"/>
    </location>
    <ligand>
        <name>Zn(2+)</name>
        <dbReference type="ChEBI" id="CHEBI:29105"/>
    </ligand>
</feature>
<feature type="compositionally biased region" description="Low complexity" evidence="13">
    <location>
        <begin position="30"/>
        <end position="42"/>
    </location>
</feature>
<dbReference type="InterPro" id="IPR026590">
    <property type="entry name" value="Ssirtuin_cat_dom"/>
</dbReference>